<dbReference type="Pfam" id="PF12697">
    <property type="entry name" value="Abhydrolase_6"/>
    <property type="match status" value="1"/>
</dbReference>
<dbReference type="PANTHER" id="PTHR46438:SF2">
    <property type="entry name" value="ALPHA_BETA-HYDROLASES SUPERFAMILY PROTEIN"/>
    <property type="match status" value="1"/>
</dbReference>
<gene>
    <name evidence="2" type="ordered locus">AM1_2791</name>
</gene>
<dbReference type="PRINTS" id="PR00111">
    <property type="entry name" value="ABHYDROLASE"/>
</dbReference>
<dbReference type="InterPro" id="IPR029058">
    <property type="entry name" value="AB_hydrolase_fold"/>
</dbReference>
<dbReference type="HOGENOM" id="CLU_020336_13_4_3"/>
<dbReference type="InterPro" id="IPR000639">
    <property type="entry name" value="Epox_hydrolase-like"/>
</dbReference>
<feature type="domain" description="AB hydrolase-1" evidence="1">
    <location>
        <begin position="34"/>
        <end position="284"/>
    </location>
</feature>
<dbReference type="InterPro" id="IPR000073">
    <property type="entry name" value="AB_hydrolase_1"/>
</dbReference>
<dbReference type="PANTHER" id="PTHR46438">
    <property type="entry name" value="ALPHA/BETA-HYDROLASES SUPERFAMILY PROTEIN"/>
    <property type="match status" value="1"/>
</dbReference>
<organism evidence="2 3">
    <name type="scientific">Acaryochloris marina (strain MBIC 11017)</name>
    <dbReference type="NCBI Taxonomy" id="329726"/>
    <lineage>
        <taxon>Bacteria</taxon>
        <taxon>Bacillati</taxon>
        <taxon>Cyanobacteriota</taxon>
        <taxon>Cyanophyceae</taxon>
        <taxon>Acaryochloridales</taxon>
        <taxon>Acaryochloridaceae</taxon>
        <taxon>Acaryochloris</taxon>
    </lineage>
</organism>
<dbReference type="Proteomes" id="UP000000268">
    <property type="component" value="Chromosome"/>
</dbReference>
<proteinExistence type="predicted"/>
<evidence type="ECO:0000313" key="2">
    <source>
        <dbReference type="EMBL" id="ABW27790.1"/>
    </source>
</evidence>
<dbReference type="KEGG" id="amr:AM1_2791"/>
<accession>B0C9A9</accession>
<dbReference type="OrthoDB" id="9780765at2"/>
<dbReference type="AlphaFoldDB" id="B0C9A9"/>
<evidence type="ECO:0000313" key="3">
    <source>
        <dbReference type="Proteomes" id="UP000000268"/>
    </source>
</evidence>
<dbReference type="eggNOG" id="COG2267">
    <property type="taxonomic scope" value="Bacteria"/>
</dbReference>
<protein>
    <submittedName>
        <fullName evidence="2">Alpha/beta hydrolase fold</fullName>
    </submittedName>
</protein>
<reference evidence="2 3" key="1">
    <citation type="journal article" date="2008" name="Proc. Natl. Acad. Sci. U.S.A.">
        <title>Niche adaptation and genome expansion in the chlorophyll d-producing cyanobacterium Acaryochloris marina.</title>
        <authorList>
            <person name="Swingley W.D."/>
            <person name="Chen M."/>
            <person name="Cheung P.C."/>
            <person name="Conrad A.L."/>
            <person name="Dejesa L.C."/>
            <person name="Hao J."/>
            <person name="Honchak B.M."/>
            <person name="Karbach L.E."/>
            <person name="Kurdoglu A."/>
            <person name="Lahiri S."/>
            <person name="Mastrian S.D."/>
            <person name="Miyashita H."/>
            <person name="Page L."/>
            <person name="Ramakrishna P."/>
            <person name="Satoh S."/>
            <person name="Sattley W.M."/>
            <person name="Shimada Y."/>
            <person name="Taylor H.L."/>
            <person name="Tomo T."/>
            <person name="Tsuchiya T."/>
            <person name="Wang Z.T."/>
            <person name="Raymond J."/>
            <person name="Mimuro M."/>
            <person name="Blankenship R.E."/>
            <person name="Touchman J.W."/>
        </authorList>
    </citation>
    <scope>NUCLEOTIDE SEQUENCE [LARGE SCALE GENOMIC DNA]</scope>
    <source>
        <strain evidence="3">MBIC 11017</strain>
    </source>
</reference>
<name>B0C9A9_ACAM1</name>
<dbReference type="EMBL" id="CP000828">
    <property type="protein sequence ID" value="ABW27790.1"/>
    <property type="molecule type" value="Genomic_DNA"/>
</dbReference>
<dbReference type="SUPFAM" id="SSF53474">
    <property type="entry name" value="alpha/beta-Hydrolases"/>
    <property type="match status" value="1"/>
</dbReference>
<dbReference type="Gene3D" id="3.40.50.1820">
    <property type="entry name" value="alpha/beta hydrolase"/>
    <property type="match status" value="1"/>
</dbReference>
<dbReference type="STRING" id="329726.AM1_2791"/>
<dbReference type="PRINTS" id="PR00412">
    <property type="entry name" value="EPOXHYDRLASE"/>
</dbReference>
<keyword evidence="2" id="KW-0378">Hydrolase</keyword>
<dbReference type="RefSeq" id="WP_012163237.1">
    <property type="nucleotide sequence ID" value="NC_009925.1"/>
</dbReference>
<evidence type="ECO:0000259" key="1">
    <source>
        <dbReference type="Pfam" id="PF12697"/>
    </source>
</evidence>
<dbReference type="GO" id="GO:0016787">
    <property type="term" value="F:hydrolase activity"/>
    <property type="evidence" value="ECO:0007669"/>
    <property type="project" value="UniProtKB-KW"/>
</dbReference>
<sequence length="300" mass="33995">MTTQVPTHPPIEIKTWIWRGHQIKYTVKGTGQPMVLIHGFGACIGHWRKNIPELAEAGYQVWSLDLLGFGDSDMPAIDYSLEVWQDLFKDFWEEFIQKPAVWVGNSIGGLLVLMMLADHPHIGTSGVLLNSAGSMNIRREEAILPLRVVMGPMRMMMRSKLFGPFFFNQVRGKRAIRNSLFQIYGNKEAITDELVEMLHNPSCREEACHVFLSVLTGPPGPRPTELLPRIKQPLLLLWGEDDPWAALRTAKVYRDLSADPNAEPKVTFEIIAKTGHCPHDERPEIINPMIINWLKDLQAA</sequence>
<keyword evidence="3" id="KW-1185">Reference proteome</keyword>